<name>A0A9Q0IQP2_9TELE</name>
<organism evidence="1 2">
    <name type="scientific">Muraenolepis orangiensis</name>
    <name type="common">Patagonian moray cod</name>
    <dbReference type="NCBI Taxonomy" id="630683"/>
    <lineage>
        <taxon>Eukaryota</taxon>
        <taxon>Metazoa</taxon>
        <taxon>Chordata</taxon>
        <taxon>Craniata</taxon>
        <taxon>Vertebrata</taxon>
        <taxon>Euteleostomi</taxon>
        <taxon>Actinopterygii</taxon>
        <taxon>Neopterygii</taxon>
        <taxon>Teleostei</taxon>
        <taxon>Neoteleostei</taxon>
        <taxon>Acanthomorphata</taxon>
        <taxon>Zeiogadaria</taxon>
        <taxon>Gadariae</taxon>
        <taxon>Gadiformes</taxon>
        <taxon>Muraenolepidoidei</taxon>
        <taxon>Muraenolepididae</taxon>
        <taxon>Muraenolepis</taxon>
    </lineage>
</organism>
<comment type="caution">
    <text evidence="1">The sequence shown here is derived from an EMBL/GenBank/DDBJ whole genome shotgun (WGS) entry which is preliminary data.</text>
</comment>
<proteinExistence type="predicted"/>
<gene>
    <name evidence="1" type="ORF">NHX12_026339</name>
</gene>
<dbReference type="EMBL" id="JANIIK010000042">
    <property type="protein sequence ID" value="KAJ3606820.1"/>
    <property type="molecule type" value="Genomic_DNA"/>
</dbReference>
<sequence>MRRHATSFYKEPSEMRRHATYFYKEPSEMRRHATSFYKEPSEMRRHATSFYKEPSEMRRHATSFYKELFKKEYVEDLELALLPFLHAALTSLGNGKAPGIDGLPVEFYKSFWPIVGEDQLEVFRGQSAERTTAIEL</sequence>
<dbReference type="AlphaFoldDB" id="A0A9Q0IQP2"/>
<dbReference type="OrthoDB" id="416119at2759"/>
<protein>
    <recommendedName>
        <fullName evidence="3">Reverse transcriptase</fullName>
    </recommendedName>
</protein>
<accession>A0A9Q0IQP2</accession>
<keyword evidence="2" id="KW-1185">Reference proteome</keyword>
<evidence type="ECO:0000313" key="1">
    <source>
        <dbReference type="EMBL" id="KAJ3606820.1"/>
    </source>
</evidence>
<evidence type="ECO:0000313" key="2">
    <source>
        <dbReference type="Proteomes" id="UP001148018"/>
    </source>
</evidence>
<evidence type="ECO:0008006" key="3">
    <source>
        <dbReference type="Google" id="ProtNLM"/>
    </source>
</evidence>
<reference evidence="1" key="1">
    <citation type="submission" date="2022-07" db="EMBL/GenBank/DDBJ databases">
        <title>Chromosome-level genome of Muraenolepis orangiensis.</title>
        <authorList>
            <person name="Kim J."/>
        </authorList>
    </citation>
    <scope>NUCLEOTIDE SEQUENCE</scope>
    <source>
        <strain evidence="1">KU_S4_2022</strain>
        <tissue evidence="1">Muscle</tissue>
    </source>
</reference>
<dbReference type="Proteomes" id="UP001148018">
    <property type="component" value="Unassembled WGS sequence"/>
</dbReference>